<feature type="compositionally biased region" description="Polar residues" evidence="3">
    <location>
        <begin position="750"/>
        <end position="759"/>
    </location>
</feature>
<evidence type="ECO:0000256" key="2">
    <source>
        <dbReference type="ARBA" id="ARBA00022801"/>
    </source>
</evidence>
<dbReference type="OMA" id="PTHYCLG"/>
<dbReference type="Pfam" id="PF00443">
    <property type="entry name" value="UCH"/>
    <property type="match status" value="1"/>
</dbReference>
<evidence type="ECO:0000256" key="3">
    <source>
        <dbReference type="SAM" id="MobiDB-lite"/>
    </source>
</evidence>
<sequence length="1030" mass="115917">MAWMRNFLKPGGNLRSGYQPGSMLSIAPPKGLLNGPGENSCFLNSAVQILWHLDIFRRSLRLLPGHVCSGNACIFCALKNIFVEFRNSREKALPSDILRNALAESFKDEHRFQLGLMDDAAECFENILERIHLHIVSDTEMDTCTVKSCITHQKFAMTLYEQSNCGQKIKIRRVLMNCPEIVTIGLVWDSENSDLTSDVIRYLAPQLSLPGLFFQATDERAKRSELILVGMVCYSSRHYCTFAFHTKSSKWIFFDDATVKEVGSKWKDVLSKCVRGHFQPLLLFYANPNGLPVNTEDVPIPNQQSAHCRTDGEDSEKEMQMSAARLTDHVRESGTEGHLSKTSNQEMPPKQPSNTKGGFQRGFIQDSRGRGLIKVFPDEIPFRLRDRSKDHAQKPHNTRSSSQPQKIENDKLPRRADYSRQKEDRSPSKSGTPPHGNGLKHFWDQHVQSGHRKGPSSEGRTTPQPRATSNRLFYASDNKNTSSSFSEYDTHSSQDSRDKGNGRNRSKGKVWKPSRETLNVDSIFEDGNKRQSSPKHKSSSSHQPLHNRGLNAHDVLKENRRHKELTTIYEDELKQGGGNSLEADGKSNLAKDKSVVTESLKVHNASHVQKIEAVYESNDRLSNNSASHHTLTMETLHGKHLKNIQDSFSNRSQQELQKPDASPNHSHRFPLNEAEMQNKELKLRDDIVEGPDMQRSHIGMDRLTKGQASPSLERSRKSAPFPKQKTQYQESSGMNLQNHRFCKDNPNPPQQQLKQSSTDKPVPNISAKSNSKDIPVPQDHRVFPSKDFKEVAYGKSSGYNFPISLDSEGHWSPPQLQRMEITAVTPPSGSPVHLHPASRSSEKSQLDQCLLSEGRSSYHGCEKRENLLESIHQDRSSPPPLPPKMYNRRALIGDELREQKENVLTKVATCIKSRFVDDATVPLNEVPRRISNQGDISSPAEKSNHDAYVPDESATNAPSGLDKPVAPITYFSVDNCMTDTYRVKYHERPKLYFADVNPSESQQGAENPFQSSSMTTSQIIHSLGKGSSHS</sequence>
<feature type="region of interest" description="Disordered" evidence="3">
    <location>
        <begin position="650"/>
        <end position="677"/>
    </location>
</feature>
<keyword evidence="1" id="KW-0833">Ubl conjugation pathway</keyword>
<name>A0A401SFV1_CHIPU</name>
<dbReference type="SUPFAM" id="SSF54001">
    <property type="entry name" value="Cysteine proteinases"/>
    <property type="match status" value="1"/>
</dbReference>
<dbReference type="GO" id="GO:0007605">
    <property type="term" value="P:sensory perception of sound"/>
    <property type="evidence" value="ECO:0007669"/>
    <property type="project" value="TreeGrafter"/>
</dbReference>
<keyword evidence="6" id="KW-1185">Reference proteome</keyword>
<feature type="compositionally biased region" description="Polar residues" evidence="3">
    <location>
        <begin position="724"/>
        <end position="738"/>
    </location>
</feature>
<feature type="compositionally biased region" description="Basic residues" evidence="3">
    <location>
        <begin position="502"/>
        <end position="512"/>
    </location>
</feature>
<feature type="compositionally biased region" description="Polar residues" evidence="3">
    <location>
        <begin position="458"/>
        <end position="487"/>
    </location>
</feature>
<feature type="compositionally biased region" description="Basic and acidic residues" evidence="3">
    <location>
        <begin position="692"/>
        <end position="704"/>
    </location>
</feature>
<evidence type="ECO:0000313" key="6">
    <source>
        <dbReference type="Proteomes" id="UP000287033"/>
    </source>
</evidence>
<dbReference type="Proteomes" id="UP000287033">
    <property type="component" value="Unassembled WGS sequence"/>
</dbReference>
<proteinExistence type="predicted"/>
<dbReference type="PANTHER" id="PTHR22975:SF6">
    <property type="entry name" value="INACTIVE UBIQUITIN CARBOXYL-TERMINAL HYDROLASE 53"/>
    <property type="match status" value="1"/>
</dbReference>
<dbReference type="CDD" id="cd02257">
    <property type="entry name" value="Peptidase_C19"/>
    <property type="match status" value="1"/>
</dbReference>
<feature type="compositionally biased region" description="Basic and acidic residues" evidence="3">
    <location>
        <begin position="488"/>
        <end position="501"/>
    </location>
</feature>
<dbReference type="PANTHER" id="PTHR22975">
    <property type="entry name" value="UBIQUITIN SPECIFIC PROTEINASE"/>
    <property type="match status" value="1"/>
</dbReference>
<feature type="region of interest" description="Disordered" evidence="3">
    <location>
        <begin position="295"/>
        <end position="557"/>
    </location>
</feature>
<feature type="compositionally biased region" description="Basic and acidic residues" evidence="3">
    <location>
        <begin position="407"/>
        <end position="427"/>
    </location>
</feature>
<dbReference type="GO" id="GO:0004843">
    <property type="term" value="F:cysteine-type deubiquitinase activity"/>
    <property type="evidence" value="ECO:0007669"/>
    <property type="project" value="InterPro"/>
</dbReference>
<dbReference type="InterPro" id="IPR028889">
    <property type="entry name" value="USP"/>
</dbReference>
<dbReference type="GO" id="GO:0016579">
    <property type="term" value="P:protein deubiquitination"/>
    <property type="evidence" value="ECO:0007669"/>
    <property type="project" value="InterPro"/>
</dbReference>
<reference evidence="5 6" key="1">
    <citation type="journal article" date="2018" name="Nat. Ecol. Evol.">
        <title>Shark genomes provide insights into elasmobranch evolution and the origin of vertebrates.</title>
        <authorList>
            <person name="Hara Y"/>
            <person name="Yamaguchi K"/>
            <person name="Onimaru K"/>
            <person name="Kadota M"/>
            <person name="Koyanagi M"/>
            <person name="Keeley SD"/>
            <person name="Tatsumi K"/>
            <person name="Tanaka K"/>
            <person name="Motone F"/>
            <person name="Kageyama Y"/>
            <person name="Nozu R"/>
            <person name="Adachi N"/>
            <person name="Nishimura O"/>
            <person name="Nakagawa R"/>
            <person name="Tanegashima C"/>
            <person name="Kiyatake I"/>
            <person name="Matsumoto R"/>
            <person name="Murakumo K"/>
            <person name="Nishida K"/>
            <person name="Terakita A"/>
            <person name="Kuratani S"/>
            <person name="Sato K"/>
            <person name="Hyodo S Kuraku.S."/>
        </authorList>
    </citation>
    <scope>NUCLEOTIDE SEQUENCE [LARGE SCALE GENOMIC DNA]</scope>
</reference>
<dbReference type="AlphaFoldDB" id="A0A401SFV1"/>
<feature type="compositionally biased region" description="Basic and acidic residues" evidence="3">
    <location>
        <begin position="376"/>
        <end position="393"/>
    </location>
</feature>
<feature type="region of interest" description="Disordered" evidence="3">
    <location>
        <begin position="926"/>
        <end position="964"/>
    </location>
</feature>
<feature type="region of interest" description="Disordered" evidence="3">
    <location>
        <begin position="825"/>
        <end position="844"/>
    </location>
</feature>
<dbReference type="GO" id="GO:0010996">
    <property type="term" value="P:response to auditory stimulus"/>
    <property type="evidence" value="ECO:0007669"/>
    <property type="project" value="TreeGrafter"/>
</dbReference>
<evidence type="ECO:0000259" key="4">
    <source>
        <dbReference type="PROSITE" id="PS50235"/>
    </source>
</evidence>
<protein>
    <recommendedName>
        <fullName evidence="4">USP domain-containing protein</fullName>
    </recommendedName>
</protein>
<gene>
    <name evidence="5" type="ORF">chiPu_0007682</name>
</gene>
<comment type="caution">
    <text evidence="5">The sequence shown here is derived from an EMBL/GenBank/DDBJ whole genome shotgun (WGS) entry which is preliminary data.</text>
</comment>
<accession>A0A401SFV1</accession>
<feature type="region of interest" description="Disordered" evidence="3">
    <location>
        <begin position="692"/>
        <end position="781"/>
    </location>
</feature>
<dbReference type="PROSITE" id="PS50235">
    <property type="entry name" value="USP_3"/>
    <property type="match status" value="1"/>
</dbReference>
<dbReference type="InterPro" id="IPR052398">
    <property type="entry name" value="Ubiquitin_hydrolase_53/54"/>
</dbReference>
<evidence type="ECO:0000256" key="1">
    <source>
        <dbReference type="ARBA" id="ARBA00022786"/>
    </source>
</evidence>
<dbReference type="STRING" id="137246.A0A401SFV1"/>
<dbReference type="GO" id="GO:0005911">
    <property type="term" value="C:cell-cell junction"/>
    <property type="evidence" value="ECO:0007669"/>
    <property type="project" value="TreeGrafter"/>
</dbReference>
<dbReference type="OrthoDB" id="205782at2759"/>
<dbReference type="Gene3D" id="3.90.70.10">
    <property type="entry name" value="Cysteine proteinases"/>
    <property type="match status" value="2"/>
</dbReference>
<dbReference type="InterPro" id="IPR038765">
    <property type="entry name" value="Papain-like_cys_pep_sf"/>
</dbReference>
<evidence type="ECO:0000313" key="5">
    <source>
        <dbReference type="EMBL" id="GCC29244.1"/>
    </source>
</evidence>
<feature type="domain" description="USP" evidence="4">
    <location>
        <begin position="30"/>
        <end position="288"/>
    </location>
</feature>
<feature type="region of interest" description="Disordered" evidence="3">
    <location>
        <begin position="998"/>
        <end position="1030"/>
    </location>
</feature>
<feature type="compositionally biased region" description="Basic and acidic residues" evidence="3">
    <location>
        <begin position="326"/>
        <end position="339"/>
    </location>
</feature>
<organism evidence="5 6">
    <name type="scientific">Chiloscyllium punctatum</name>
    <name type="common">Brownbanded bambooshark</name>
    <name type="synonym">Hemiscyllium punctatum</name>
    <dbReference type="NCBI Taxonomy" id="137246"/>
    <lineage>
        <taxon>Eukaryota</taxon>
        <taxon>Metazoa</taxon>
        <taxon>Chordata</taxon>
        <taxon>Craniata</taxon>
        <taxon>Vertebrata</taxon>
        <taxon>Chondrichthyes</taxon>
        <taxon>Elasmobranchii</taxon>
        <taxon>Galeomorphii</taxon>
        <taxon>Galeoidea</taxon>
        <taxon>Orectolobiformes</taxon>
        <taxon>Hemiscylliidae</taxon>
        <taxon>Chiloscyllium</taxon>
    </lineage>
</organism>
<dbReference type="EMBL" id="BEZZ01000242">
    <property type="protein sequence ID" value="GCC29244.1"/>
    <property type="molecule type" value="Genomic_DNA"/>
</dbReference>
<dbReference type="InterPro" id="IPR001394">
    <property type="entry name" value="Peptidase_C19_UCH"/>
</dbReference>
<keyword evidence="2" id="KW-0378">Hydrolase</keyword>
<feature type="compositionally biased region" description="Polar residues" evidence="3">
    <location>
        <begin position="340"/>
        <end position="357"/>
    </location>
</feature>